<dbReference type="InterPro" id="IPR000210">
    <property type="entry name" value="BTB/POZ_dom"/>
</dbReference>
<dbReference type="Pfam" id="PF00651">
    <property type="entry name" value="BTB"/>
    <property type="match status" value="1"/>
</dbReference>
<reference evidence="3" key="1">
    <citation type="submission" date="2019-10" db="EMBL/GenBank/DDBJ databases">
        <title>Conservation and host-specific expression of non-tandemly repeated heterogenous ribosome RNA gene in arbuscular mycorrhizal fungi.</title>
        <authorList>
            <person name="Maeda T."/>
            <person name="Kobayashi Y."/>
            <person name="Nakagawa T."/>
            <person name="Ezawa T."/>
            <person name="Yamaguchi K."/>
            <person name="Bino T."/>
            <person name="Nishimoto Y."/>
            <person name="Shigenobu S."/>
            <person name="Kawaguchi M."/>
        </authorList>
    </citation>
    <scope>NUCLEOTIDE SEQUENCE</scope>
    <source>
        <strain evidence="3">HR1</strain>
    </source>
</reference>
<dbReference type="InterPro" id="IPR006571">
    <property type="entry name" value="TLDc_dom"/>
</dbReference>
<sequence>MLSQYFRSAFCNEWADKIDGSFILRKPNISSHLFDIILRFIYCRNVELKNLQGLNLLIAVDELNLQQLISHIQEYLINHQTEFLFLYQNPTNILEIVYHYEKFTNLWNFCLEIICEEPEILFNSDNFTNLLLKRDDLNMNEIEIEKSLHRFIPLIRFYDITPTDCFYKVYCYKEILPQDLIHNLLEFYIVPNMKPKSNVAPSRKDQKIIFNSDRVALFASWIDKKDSSYYNNKKPPYEFKLLHNSSRNGFNAASFHKNCDNKGATIWVAIIQGSTQLIGGYNPRDWSGKGSKDTTNSFLFNFTDVNNIFSAKFGLLNNQSDQWQLAIHCYSNEGPSI</sequence>
<evidence type="ECO:0000259" key="2">
    <source>
        <dbReference type="PROSITE" id="PS51886"/>
    </source>
</evidence>
<comment type="caution">
    <text evidence="3">The sequence shown here is derived from an EMBL/GenBank/DDBJ whole genome shotgun (WGS) entry which is preliminary data.</text>
</comment>
<feature type="domain" description="TLDc" evidence="2">
    <location>
        <begin position="208"/>
        <end position="337"/>
    </location>
</feature>
<protein>
    <recommendedName>
        <fullName evidence="5">TLDc domain-containing protein</fullName>
    </recommendedName>
</protein>
<evidence type="ECO:0000313" key="3">
    <source>
        <dbReference type="EMBL" id="GET01606.1"/>
    </source>
</evidence>
<dbReference type="Pfam" id="PF07534">
    <property type="entry name" value="TLD"/>
    <property type="match status" value="1"/>
</dbReference>
<dbReference type="OrthoDB" id="298084at2759"/>
<evidence type="ECO:0000259" key="1">
    <source>
        <dbReference type="PROSITE" id="PS50097"/>
    </source>
</evidence>
<dbReference type="Proteomes" id="UP000615446">
    <property type="component" value="Unassembled WGS sequence"/>
</dbReference>
<dbReference type="SUPFAM" id="SSF54695">
    <property type="entry name" value="POZ domain"/>
    <property type="match status" value="1"/>
</dbReference>
<dbReference type="EMBL" id="BLAL01000300">
    <property type="protein sequence ID" value="GET01606.1"/>
    <property type="molecule type" value="Genomic_DNA"/>
</dbReference>
<evidence type="ECO:0008006" key="5">
    <source>
        <dbReference type="Google" id="ProtNLM"/>
    </source>
</evidence>
<dbReference type="AlphaFoldDB" id="A0A8H3MBG1"/>
<dbReference type="PROSITE" id="PS50097">
    <property type="entry name" value="BTB"/>
    <property type="match status" value="1"/>
</dbReference>
<organism evidence="3 4">
    <name type="scientific">Rhizophagus clarus</name>
    <dbReference type="NCBI Taxonomy" id="94130"/>
    <lineage>
        <taxon>Eukaryota</taxon>
        <taxon>Fungi</taxon>
        <taxon>Fungi incertae sedis</taxon>
        <taxon>Mucoromycota</taxon>
        <taxon>Glomeromycotina</taxon>
        <taxon>Glomeromycetes</taxon>
        <taxon>Glomerales</taxon>
        <taxon>Glomeraceae</taxon>
        <taxon>Rhizophagus</taxon>
    </lineage>
</organism>
<name>A0A8H3MBG1_9GLOM</name>
<gene>
    <name evidence="3" type="ORF">RCL2_002800700</name>
</gene>
<dbReference type="PROSITE" id="PS51886">
    <property type="entry name" value="TLDC"/>
    <property type="match status" value="1"/>
</dbReference>
<dbReference type="InterPro" id="IPR011333">
    <property type="entry name" value="SKP1/BTB/POZ_sf"/>
</dbReference>
<feature type="domain" description="BTB" evidence="1">
    <location>
        <begin position="1"/>
        <end position="50"/>
    </location>
</feature>
<accession>A0A8H3MBG1</accession>
<dbReference type="CDD" id="cd18186">
    <property type="entry name" value="BTB_POZ_ZBTB_KLHL-like"/>
    <property type="match status" value="1"/>
</dbReference>
<evidence type="ECO:0000313" key="4">
    <source>
        <dbReference type="Proteomes" id="UP000615446"/>
    </source>
</evidence>
<proteinExistence type="predicted"/>
<dbReference type="Gene3D" id="3.30.710.10">
    <property type="entry name" value="Potassium Channel Kv1.1, Chain A"/>
    <property type="match status" value="1"/>
</dbReference>